<proteinExistence type="predicted"/>
<dbReference type="EMBL" id="FRAW01000057">
    <property type="protein sequence ID" value="SHL28133.1"/>
    <property type="molecule type" value="Genomic_DNA"/>
</dbReference>
<dbReference type="AlphaFoldDB" id="A0A1M6ZCQ7"/>
<evidence type="ECO:0000313" key="1">
    <source>
        <dbReference type="EMBL" id="SHL28133.1"/>
    </source>
</evidence>
<dbReference type="Proteomes" id="UP000184275">
    <property type="component" value="Unassembled WGS sequence"/>
</dbReference>
<accession>A0A1M6ZCQ7</accession>
<protein>
    <recommendedName>
        <fullName evidence="3">RloB-like protein</fullName>
    </recommendedName>
</protein>
<organism evidence="1 2">
    <name type="scientific">Fibrobacter intestinalis</name>
    <dbReference type="NCBI Taxonomy" id="28122"/>
    <lineage>
        <taxon>Bacteria</taxon>
        <taxon>Pseudomonadati</taxon>
        <taxon>Fibrobacterota</taxon>
        <taxon>Fibrobacteria</taxon>
        <taxon>Fibrobacterales</taxon>
        <taxon>Fibrobacteraceae</taxon>
        <taxon>Fibrobacter</taxon>
    </lineage>
</organism>
<gene>
    <name evidence="1" type="ORF">SAMN05720469_1572</name>
</gene>
<name>A0A1M6ZCQ7_9BACT</name>
<evidence type="ECO:0000313" key="2">
    <source>
        <dbReference type="Proteomes" id="UP000184275"/>
    </source>
</evidence>
<dbReference type="RefSeq" id="WP_073306312.1">
    <property type="nucleotide sequence ID" value="NZ_JAQYFD010000117.1"/>
</dbReference>
<reference evidence="2" key="1">
    <citation type="submission" date="2016-11" db="EMBL/GenBank/DDBJ databases">
        <authorList>
            <person name="Varghese N."/>
            <person name="Submissions S."/>
        </authorList>
    </citation>
    <scope>NUCLEOTIDE SEQUENCE [LARGE SCALE GENOMIC DNA]</scope>
    <source>
        <strain evidence="2">UWOS</strain>
    </source>
</reference>
<keyword evidence="2" id="KW-1185">Reference proteome</keyword>
<evidence type="ECO:0008006" key="3">
    <source>
        <dbReference type="Google" id="ProtNLM"/>
    </source>
</evidence>
<sequence length="197" mass="23295">MANNRMITLLCEGPSENAYIQELNRYLRENECKLVLIPSKNPIGTGFYSTVYPRYRKEREKNPRTPIKVILDDDIYVRNGNNQEKSNTAKYKDSPIKDDFLFNTHNFEDFLMLHYDDETLNQWIATCAEYNHEQVPLHSDEYIPLLQKMFPNYKKGELLFTPIDKDKLDNLFRHNEDKGIFIKSDFAAFLKKLLNDS</sequence>